<dbReference type="Pfam" id="PF00400">
    <property type="entry name" value="WD40"/>
    <property type="match status" value="5"/>
</dbReference>
<reference evidence="6 7" key="1">
    <citation type="submission" date="2024-04" db="EMBL/GenBank/DDBJ databases">
        <title>Tritrichomonas musculus Genome.</title>
        <authorList>
            <person name="Alves-Ferreira E."/>
            <person name="Grigg M."/>
            <person name="Lorenzi H."/>
            <person name="Galac M."/>
        </authorList>
    </citation>
    <scope>NUCLEOTIDE SEQUENCE [LARGE SCALE GENOMIC DNA]</scope>
    <source>
        <strain evidence="6 7">EAF2021</strain>
    </source>
</reference>
<feature type="coiled-coil region" evidence="4">
    <location>
        <begin position="6"/>
        <end position="61"/>
    </location>
</feature>
<evidence type="ECO:0000259" key="5">
    <source>
        <dbReference type="Pfam" id="PF12894"/>
    </source>
</evidence>
<dbReference type="PRINTS" id="PR00320">
    <property type="entry name" value="GPROTEINBRPT"/>
</dbReference>
<dbReference type="InterPro" id="IPR020472">
    <property type="entry name" value="WD40_PAC1"/>
</dbReference>
<organism evidence="6 7">
    <name type="scientific">Tritrichomonas musculus</name>
    <dbReference type="NCBI Taxonomy" id="1915356"/>
    <lineage>
        <taxon>Eukaryota</taxon>
        <taxon>Metamonada</taxon>
        <taxon>Parabasalia</taxon>
        <taxon>Tritrichomonadida</taxon>
        <taxon>Tritrichomonadidae</taxon>
        <taxon>Tritrichomonas</taxon>
    </lineage>
</organism>
<evidence type="ECO:0000256" key="4">
    <source>
        <dbReference type="SAM" id="Coils"/>
    </source>
</evidence>
<feature type="repeat" description="WD" evidence="3">
    <location>
        <begin position="360"/>
        <end position="401"/>
    </location>
</feature>
<dbReference type="SUPFAM" id="SSF50978">
    <property type="entry name" value="WD40 repeat-like"/>
    <property type="match status" value="1"/>
</dbReference>
<dbReference type="Gene3D" id="2.130.10.10">
    <property type="entry name" value="YVTN repeat-like/Quinoprotein amine dehydrogenase"/>
    <property type="match status" value="1"/>
</dbReference>
<evidence type="ECO:0000313" key="7">
    <source>
        <dbReference type="Proteomes" id="UP001470230"/>
    </source>
</evidence>
<dbReference type="PANTHER" id="PTHR22847">
    <property type="entry name" value="WD40 REPEAT PROTEIN"/>
    <property type="match status" value="1"/>
</dbReference>
<comment type="caution">
    <text evidence="6">The sequence shown here is derived from an EMBL/GenBank/DDBJ whole genome shotgun (WGS) entry which is preliminary data.</text>
</comment>
<dbReference type="PROSITE" id="PS50294">
    <property type="entry name" value="WD_REPEATS_REGION"/>
    <property type="match status" value="2"/>
</dbReference>
<protein>
    <recommendedName>
        <fullName evidence="5">Anaphase-promoting complex subunit 4-like WD40 domain-containing protein</fullName>
    </recommendedName>
</protein>
<dbReference type="InterPro" id="IPR036322">
    <property type="entry name" value="WD40_repeat_dom_sf"/>
</dbReference>
<feature type="repeat" description="WD" evidence="3">
    <location>
        <begin position="182"/>
        <end position="223"/>
    </location>
</feature>
<dbReference type="PANTHER" id="PTHR22847:SF637">
    <property type="entry name" value="WD REPEAT DOMAIN 5B"/>
    <property type="match status" value="1"/>
</dbReference>
<keyword evidence="2" id="KW-0677">Repeat</keyword>
<feature type="repeat" description="WD" evidence="3">
    <location>
        <begin position="311"/>
        <end position="344"/>
    </location>
</feature>
<evidence type="ECO:0000256" key="2">
    <source>
        <dbReference type="ARBA" id="ARBA00022737"/>
    </source>
</evidence>
<sequence>MSIMKVPELQNLFEELSHEYEFLTENKNRLEADCNKLREYIENQIEQIQHLNTDFEKLKQDYLQRTGEIARQPQQQQTSVQPVVPVEQQQNYLQRPQEPLQQSPHEEQAEQDWELLTLKDKIPKPVIINLLAEIVDTSVICSTAFSPDGTCLAIGSDKTLRVYNIDKDDFLLQYQIEDSESSENNTNHVRSISWTSDSKQIVCGGEDGQIRIFELPSENLIKNFPACNGEVFQVQISNNGQYFATATGDGTLSIFSMSTYQPIATMPRDTRDPVVATSLAISSDDQHIAVGYSDNYVVIWDTEKCQKVCEQSCHTSGVYAVKFLPEYKRFVTASLDNTVKIWNIAKQDDGTIKLELWKSLDGHTNFVLSLATDPTDTWLLSGSKDLTARLSYIETGEMIYSIKAHTNSVITVAFNPNGNMFCTGSGDHSVKIWSLNPEEPEEPE</sequence>
<dbReference type="InterPro" id="IPR001680">
    <property type="entry name" value="WD40_rpt"/>
</dbReference>
<dbReference type="SMART" id="SM00320">
    <property type="entry name" value="WD40"/>
    <property type="match status" value="7"/>
</dbReference>
<evidence type="ECO:0000256" key="1">
    <source>
        <dbReference type="ARBA" id="ARBA00022574"/>
    </source>
</evidence>
<accession>A0ABR2IYK9</accession>
<dbReference type="EMBL" id="JAPFFF010000014">
    <property type="protein sequence ID" value="KAK8870437.1"/>
    <property type="molecule type" value="Genomic_DNA"/>
</dbReference>
<dbReference type="InterPro" id="IPR024977">
    <property type="entry name" value="Apc4-like_WD40_dom"/>
</dbReference>
<dbReference type="Pfam" id="PF12894">
    <property type="entry name" value="ANAPC4_WD40"/>
    <property type="match status" value="1"/>
</dbReference>
<keyword evidence="4" id="KW-0175">Coiled coil</keyword>
<keyword evidence="7" id="KW-1185">Reference proteome</keyword>
<dbReference type="PROSITE" id="PS50082">
    <property type="entry name" value="WD_REPEATS_2"/>
    <property type="match status" value="4"/>
</dbReference>
<feature type="domain" description="Anaphase-promoting complex subunit 4-like WD40" evidence="5">
    <location>
        <begin position="182"/>
        <end position="234"/>
    </location>
</feature>
<dbReference type="CDD" id="cd00200">
    <property type="entry name" value="WD40"/>
    <property type="match status" value="1"/>
</dbReference>
<dbReference type="InterPro" id="IPR015943">
    <property type="entry name" value="WD40/YVTN_repeat-like_dom_sf"/>
</dbReference>
<evidence type="ECO:0000313" key="6">
    <source>
        <dbReference type="EMBL" id="KAK8870437.1"/>
    </source>
</evidence>
<dbReference type="Proteomes" id="UP001470230">
    <property type="component" value="Unassembled WGS sequence"/>
</dbReference>
<evidence type="ECO:0000256" key="3">
    <source>
        <dbReference type="PROSITE-ProRule" id="PRU00221"/>
    </source>
</evidence>
<keyword evidence="1 3" id="KW-0853">WD repeat</keyword>
<feature type="repeat" description="WD" evidence="3">
    <location>
        <begin position="402"/>
        <end position="443"/>
    </location>
</feature>
<gene>
    <name evidence="6" type="ORF">M9Y10_008319</name>
</gene>
<name>A0ABR2IYK9_9EUKA</name>
<proteinExistence type="predicted"/>